<dbReference type="PANTHER" id="PTHR18898">
    <property type="entry name" value="NUCLEOPROTEIN TPR-RELATED"/>
    <property type="match status" value="1"/>
</dbReference>
<organism evidence="3 4">
    <name type="scientific">Purpureocillium lilacinum</name>
    <name type="common">Paecilomyces lilacinus</name>
    <dbReference type="NCBI Taxonomy" id="33203"/>
    <lineage>
        <taxon>Eukaryota</taxon>
        <taxon>Fungi</taxon>
        <taxon>Dikarya</taxon>
        <taxon>Ascomycota</taxon>
        <taxon>Pezizomycotina</taxon>
        <taxon>Sordariomycetes</taxon>
        <taxon>Hypocreomycetidae</taxon>
        <taxon>Hypocreales</taxon>
        <taxon>Ophiocordycipitaceae</taxon>
        <taxon>Purpureocillium</taxon>
    </lineage>
</organism>
<protein>
    <submittedName>
        <fullName evidence="3">Reverse transcriptase</fullName>
    </submittedName>
</protein>
<keyword evidence="3" id="KW-0695">RNA-directed DNA polymerase</keyword>
<dbReference type="EMBL" id="LSBH01000075">
    <property type="protein sequence ID" value="OAQ57768.1"/>
    <property type="molecule type" value="Genomic_DNA"/>
</dbReference>
<proteinExistence type="predicted"/>
<dbReference type="CDD" id="cd09276">
    <property type="entry name" value="Rnase_HI_RT_non_LTR"/>
    <property type="match status" value="1"/>
</dbReference>
<sequence>MAPAPPKAASAGDAPHRDTSVNPNPLEGPQSLITRGSIPVRTRPFIESSSPIRQQSARPAIEKRQQRPNTNRFAPLATQTQDADDPLADAEVLIAEAQSQLDTRASILRAYTQAIAKCAEQFSSGYGKRFAQHLRSTILQHWSAASYHETTPAPDHIAALSSAENTSRTAPGEKTATFASVTRVADETQPGNRKITSKDAPRRKAQAPRNNKRILIRLRKDSNFFDKALQIQLAIRDKLHLQLADLLDMKEINTGFALTPRTVEIQQKILQHQRQWGPLVGLEIAEKDIEWHTYLIKNFPRTITSWDGTELDYKQTIEEAIKEQTGLHPVRWRSTETDNLTTTLIIHFDQPLKSRFRLLGLGDLSFQLTKPPRLILCNTCWLFHTPTQCQKPKVCGNCGSHTHDLENCEANTRCVGCHGPHRTGSTECFALPKSTAHGTRALSKTEHNHAIRQGKAAYERWELSQRQTRPTETTQAPVEDQEARDVEMTEAEDSNCIEPELQQPIPEGSNTGSPEETNIAEENMGIAAEVVREADEVVGGGKEVEEVGGEEREEMEEGEIEDDEEGEGVEEGVEEEEEEEGEEEREEVEEEEEEEEEERANVDKCESAHYAALQLAFEKDYNVVLLQEPHSSYNEKRDICRVPDHPGFICFSPVSYWNSRATRPRVLTYVRKHRKIQPEQLTVILSRDLLWVVVNGTTILNVYNDPQVTETITAITQWNVPVNTIVAGDMNAHHLHWRTDRPSSRCGTKLAEWAEEQGLLLLNEPDMDTTRPAPHRRATTIDLAFSNIDQAAAVVEEYLTTGSLHYTVCIEVLAAETPRRVASRYKVSSGEEMENFVAHVKRAFTSLQPLLDSHESIEQTTSSLTNIIEAAIRTCGHRQNNHKAGKNPWWNEECANTLLDFRVLWRRGQIGKGEVFDAEIKGALEGLRAAIAQRRPKEGITVCIDNTSVIDCIGSTAPPSSQMAFRTFQKTGDAHPGMIRVRWCPGHAGIEGNELADQLAKEGAKMPVGENPPTVSYCKRHMRSLLAIAFQRWWDAVDRESYHGLQLKAELKKLPELTLQRRQLGYLLAARTHHGDFADYHERFNHEDADLNCPCGRRKSPTHLFYCRKIPRSLRPRLTPEPEAAIRRYLGRSFQTYIKLADFYYAKINKRY</sequence>
<feature type="region of interest" description="Disordered" evidence="1">
    <location>
        <begin position="463"/>
        <end position="517"/>
    </location>
</feature>
<feature type="compositionally biased region" description="Acidic residues" evidence="1">
    <location>
        <begin position="546"/>
        <end position="598"/>
    </location>
</feature>
<feature type="region of interest" description="Disordered" evidence="1">
    <location>
        <begin position="1"/>
        <end position="82"/>
    </location>
</feature>
<comment type="caution">
    <text evidence="3">The sequence shown here is derived from an EMBL/GenBank/DDBJ whole genome shotgun (WGS) entry which is preliminary data.</text>
</comment>
<dbReference type="Gene3D" id="3.30.420.10">
    <property type="entry name" value="Ribonuclease H-like superfamily/Ribonuclease H"/>
    <property type="match status" value="1"/>
</dbReference>
<dbReference type="Proteomes" id="UP000078240">
    <property type="component" value="Unassembled WGS sequence"/>
</dbReference>
<evidence type="ECO:0000313" key="4">
    <source>
        <dbReference type="Proteomes" id="UP000078240"/>
    </source>
</evidence>
<dbReference type="GO" id="GO:0005643">
    <property type="term" value="C:nuclear pore"/>
    <property type="evidence" value="ECO:0007669"/>
    <property type="project" value="TreeGrafter"/>
</dbReference>
<keyword evidence="3" id="KW-0808">Transferase</keyword>
<dbReference type="PANTHER" id="PTHR18898:SF2">
    <property type="entry name" value="NUCLEOPROTEIN TPR"/>
    <property type="match status" value="1"/>
</dbReference>
<name>A0A179EX72_PURLI</name>
<feature type="compositionally biased region" description="Polar residues" evidence="1">
    <location>
        <begin position="464"/>
        <end position="476"/>
    </location>
</feature>
<dbReference type="InterPro" id="IPR036691">
    <property type="entry name" value="Endo/exonu/phosph_ase_sf"/>
</dbReference>
<evidence type="ECO:0000256" key="1">
    <source>
        <dbReference type="SAM" id="MobiDB-lite"/>
    </source>
</evidence>
<dbReference type="InterPro" id="IPR036397">
    <property type="entry name" value="RNaseH_sf"/>
</dbReference>
<dbReference type="InterPro" id="IPR002156">
    <property type="entry name" value="RNaseH_domain"/>
</dbReference>
<evidence type="ECO:0000259" key="2">
    <source>
        <dbReference type="PROSITE" id="PS50879"/>
    </source>
</evidence>
<dbReference type="GO" id="GO:0003676">
    <property type="term" value="F:nucleic acid binding"/>
    <property type="evidence" value="ECO:0007669"/>
    <property type="project" value="InterPro"/>
</dbReference>
<dbReference type="GO" id="GO:0003964">
    <property type="term" value="F:RNA-directed DNA polymerase activity"/>
    <property type="evidence" value="ECO:0007669"/>
    <property type="project" value="UniProtKB-KW"/>
</dbReference>
<feature type="compositionally biased region" description="Polar residues" evidence="1">
    <location>
        <begin position="47"/>
        <end position="57"/>
    </location>
</feature>
<keyword evidence="3" id="KW-0548">Nucleotidyltransferase</keyword>
<dbReference type="AlphaFoldDB" id="A0A179EX72"/>
<dbReference type="GO" id="GO:0006406">
    <property type="term" value="P:mRNA export from nucleus"/>
    <property type="evidence" value="ECO:0007669"/>
    <property type="project" value="TreeGrafter"/>
</dbReference>
<dbReference type="Pfam" id="PF14529">
    <property type="entry name" value="Exo_endo_phos_2"/>
    <property type="match status" value="1"/>
</dbReference>
<dbReference type="Gene3D" id="3.60.10.10">
    <property type="entry name" value="Endonuclease/exonuclease/phosphatase"/>
    <property type="match status" value="1"/>
</dbReference>
<dbReference type="GO" id="GO:0004523">
    <property type="term" value="F:RNA-DNA hybrid ribonuclease activity"/>
    <property type="evidence" value="ECO:0007669"/>
    <property type="project" value="InterPro"/>
</dbReference>
<dbReference type="SUPFAM" id="SSF53098">
    <property type="entry name" value="Ribonuclease H-like"/>
    <property type="match status" value="1"/>
</dbReference>
<feature type="compositionally biased region" description="Polar residues" evidence="1">
    <location>
        <begin position="67"/>
        <end position="81"/>
    </location>
</feature>
<feature type="domain" description="RNase H type-1" evidence="2">
    <location>
        <begin position="853"/>
        <end position="1005"/>
    </location>
</feature>
<accession>A0A179EX72</accession>
<feature type="region of interest" description="Disordered" evidence="1">
    <location>
        <begin position="536"/>
        <end position="604"/>
    </location>
</feature>
<dbReference type="InterPro" id="IPR012337">
    <property type="entry name" value="RNaseH-like_sf"/>
</dbReference>
<dbReference type="SUPFAM" id="SSF56219">
    <property type="entry name" value="DNase I-like"/>
    <property type="match status" value="1"/>
</dbReference>
<feature type="region of interest" description="Disordered" evidence="1">
    <location>
        <begin position="184"/>
        <end position="208"/>
    </location>
</feature>
<gene>
    <name evidence="3" type="ORF">VFPBJ_11729</name>
</gene>
<evidence type="ECO:0000313" key="3">
    <source>
        <dbReference type="EMBL" id="OAQ57768.1"/>
    </source>
</evidence>
<dbReference type="PROSITE" id="PS50879">
    <property type="entry name" value="RNASE_H_1"/>
    <property type="match status" value="1"/>
</dbReference>
<reference evidence="3 4" key="1">
    <citation type="submission" date="2016-01" db="EMBL/GenBank/DDBJ databases">
        <title>Biosynthesis of antibiotic leucinostatins and their inhibition on Phytophthora in bio-control Purpureocillium lilacinum.</title>
        <authorList>
            <person name="Wang G."/>
            <person name="Liu Z."/>
            <person name="Lin R."/>
            <person name="Li E."/>
            <person name="Mao Z."/>
            <person name="Ling J."/>
            <person name="Yin W."/>
            <person name="Xie B."/>
        </authorList>
    </citation>
    <scope>NUCLEOTIDE SEQUENCE [LARGE SCALE GENOMIC DNA]</scope>
    <source>
        <strain evidence="3">PLBJ-1</strain>
    </source>
</reference>
<dbReference type="GO" id="GO:0017056">
    <property type="term" value="F:structural constituent of nuclear pore"/>
    <property type="evidence" value="ECO:0007669"/>
    <property type="project" value="TreeGrafter"/>
</dbReference>
<dbReference type="InterPro" id="IPR005135">
    <property type="entry name" value="Endo/exonuclease/phosphatase"/>
</dbReference>